<dbReference type="AlphaFoldDB" id="A0A5R8Y1L3"/>
<dbReference type="EMBL" id="VANU01000003">
    <property type="protein sequence ID" value="TLP38274.1"/>
    <property type="molecule type" value="Genomic_DNA"/>
</dbReference>
<keyword evidence="4" id="KW-1185">Reference proteome</keyword>
<sequence length="278" mass="31433">MKLISIIGATALMFGTILASDTVDDRVLKFEKERFSKNKRVEINSVKINTKKEMPQKGWYGYIIDLDAKMAGKEIKAKDVIFSNGELIAPELFDIKTGMALKDLMNPTLTKDYYDEKKLIAGNPNAKDKLVVFSDPLCPFCMDYLPDVINYVKENNDSIALYYYHFPLLRIHPASAPLSALMIVAKKDGMADIELKVYKADWDKYFKSNETDAQKVIDGFNKEFNTAYTINDIKNEKIGDELSADISKGDNVMVQGTPTIFVNGEQDKSKLKYEMLGN</sequence>
<dbReference type="OrthoDB" id="9800545at2"/>
<proteinExistence type="predicted"/>
<feature type="signal peptide" evidence="1">
    <location>
        <begin position="1"/>
        <end position="19"/>
    </location>
</feature>
<comment type="caution">
    <text evidence="3">The sequence shown here is derived from an EMBL/GenBank/DDBJ whole genome shotgun (WGS) entry which is preliminary data.</text>
</comment>
<feature type="chain" id="PRO_5024349785" evidence="1">
    <location>
        <begin position="20"/>
        <end position="278"/>
    </location>
</feature>
<dbReference type="Proteomes" id="UP000308901">
    <property type="component" value="Unassembled WGS sequence"/>
</dbReference>
<keyword evidence="1" id="KW-0732">Signal</keyword>
<organism evidence="3 4">
    <name type="scientific">Arcobacter arenosus</name>
    <dbReference type="NCBI Taxonomy" id="2576037"/>
    <lineage>
        <taxon>Bacteria</taxon>
        <taxon>Pseudomonadati</taxon>
        <taxon>Campylobacterota</taxon>
        <taxon>Epsilonproteobacteria</taxon>
        <taxon>Campylobacterales</taxon>
        <taxon>Arcobacteraceae</taxon>
        <taxon>Arcobacter</taxon>
    </lineage>
</organism>
<dbReference type="Gene3D" id="3.40.30.10">
    <property type="entry name" value="Glutaredoxin"/>
    <property type="match status" value="1"/>
</dbReference>
<evidence type="ECO:0000256" key="1">
    <source>
        <dbReference type="SAM" id="SignalP"/>
    </source>
</evidence>
<evidence type="ECO:0000259" key="2">
    <source>
        <dbReference type="Pfam" id="PF13462"/>
    </source>
</evidence>
<dbReference type="SUPFAM" id="SSF52833">
    <property type="entry name" value="Thioredoxin-like"/>
    <property type="match status" value="1"/>
</dbReference>
<accession>A0A5R8Y1L3</accession>
<name>A0A5R8Y1L3_9BACT</name>
<evidence type="ECO:0000313" key="3">
    <source>
        <dbReference type="EMBL" id="TLP38274.1"/>
    </source>
</evidence>
<dbReference type="Pfam" id="PF13462">
    <property type="entry name" value="Thioredoxin_4"/>
    <property type="match status" value="1"/>
</dbReference>
<reference evidence="3 4" key="1">
    <citation type="submission" date="2019-05" db="EMBL/GenBank/DDBJ databases">
        <title>Arcobacter sp. nov., isolated from sea sediment.</title>
        <authorList>
            <person name="Kim W."/>
        </authorList>
    </citation>
    <scope>NUCLEOTIDE SEQUENCE [LARGE SCALE GENOMIC DNA]</scope>
    <source>
        <strain evidence="3 4">CAU 1517</strain>
    </source>
</reference>
<dbReference type="InterPro" id="IPR012336">
    <property type="entry name" value="Thioredoxin-like_fold"/>
</dbReference>
<dbReference type="PANTHER" id="PTHR35272:SF3">
    <property type="entry name" value="THIOL:DISULFIDE INTERCHANGE PROTEIN DSBC"/>
    <property type="match status" value="1"/>
</dbReference>
<evidence type="ECO:0000313" key="4">
    <source>
        <dbReference type="Proteomes" id="UP000308901"/>
    </source>
</evidence>
<gene>
    <name evidence="3" type="ORF">FDK22_07310</name>
</gene>
<dbReference type="PANTHER" id="PTHR35272">
    <property type="entry name" value="THIOL:DISULFIDE INTERCHANGE PROTEIN DSBC-RELATED"/>
    <property type="match status" value="1"/>
</dbReference>
<feature type="domain" description="Thioredoxin-like fold" evidence="2">
    <location>
        <begin position="117"/>
        <end position="276"/>
    </location>
</feature>
<dbReference type="RefSeq" id="WP_138152268.1">
    <property type="nucleotide sequence ID" value="NZ_VANU01000003.1"/>
</dbReference>
<dbReference type="InterPro" id="IPR051470">
    <property type="entry name" value="Thiol:disulfide_interchange"/>
</dbReference>
<dbReference type="CDD" id="cd02972">
    <property type="entry name" value="DsbA_family"/>
    <property type="match status" value="1"/>
</dbReference>
<protein>
    <submittedName>
        <fullName evidence="3">Disulfide bond formation protein DsbA</fullName>
    </submittedName>
</protein>
<dbReference type="InterPro" id="IPR036249">
    <property type="entry name" value="Thioredoxin-like_sf"/>
</dbReference>